<reference evidence="3 4" key="1">
    <citation type="submission" date="2022-10" db="EMBL/GenBank/DDBJ databases">
        <title>High-quality genome sequences of two octocoral-associated bacteria, Endozoicomonas euniceicola EF212 and Endozoicomonas gorgoniicola PS125.</title>
        <authorList>
            <person name="Chiou Y.-J."/>
            <person name="Chen Y.-H."/>
        </authorList>
    </citation>
    <scope>NUCLEOTIDE SEQUENCE [LARGE SCALE GENOMIC DNA]</scope>
    <source>
        <strain evidence="3 4">PS125</strain>
    </source>
</reference>
<evidence type="ECO:0000256" key="1">
    <source>
        <dbReference type="SAM" id="MobiDB-lite"/>
    </source>
</evidence>
<dbReference type="GO" id="GO:0005524">
    <property type="term" value="F:ATP binding"/>
    <property type="evidence" value="ECO:0007669"/>
    <property type="project" value="UniProtKB-KW"/>
</dbReference>
<dbReference type="Proteomes" id="UP001209854">
    <property type="component" value="Unassembled WGS sequence"/>
</dbReference>
<proteinExistence type="predicted"/>
<dbReference type="SUPFAM" id="SSF52540">
    <property type="entry name" value="P-loop containing nucleoside triphosphate hydrolases"/>
    <property type="match status" value="1"/>
</dbReference>
<dbReference type="Pfam" id="PF13401">
    <property type="entry name" value="AAA_22"/>
    <property type="match status" value="1"/>
</dbReference>
<evidence type="ECO:0000259" key="2">
    <source>
        <dbReference type="Pfam" id="PF13401"/>
    </source>
</evidence>
<dbReference type="InterPro" id="IPR027417">
    <property type="entry name" value="P-loop_NTPase"/>
</dbReference>
<feature type="domain" description="ORC1/DEAH AAA+ ATPase" evidence="2">
    <location>
        <begin position="58"/>
        <end position="207"/>
    </location>
</feature>
<protein>
    <submittedName>
        <fullName evidence="3">ATP-binding protein</fullName>
    </submittedName>
</protein>
<sequence length="389" mass="44262">MDLYRIIIDGYKSRSPFSVQGEITKNTIAINKKKGFKYDQVIEILKEIRTCNTTSKTSLLSGPSGTGKTFRAEQILSLIPNIIRHKKYKGKNVRFTQLTWVKIDCPAGGSEKGLCLYFFAMLDYLLNNQGNDRYYNNSSFRKSLDTLQLDMAIAVATHNIGLIVIDELQNLLECSTSSRVMRFLDTLVNVVGVPILYIGTSKVYKLFCPDKVISFRTVRRIATGFYSEADRYNQNDTFWREMVIIYWQNLLCVNESDPSEEIFDLIYQKTQGVPAILEYLMTRMNTFIADHGLETIDSAFIKDIYKTQLVPLHEAVAALAVGDTRTYDDLYPISKLLIDKFDDDEGSSPQQAEKVDSEPPFSKAPDIKESLSELDTEKEMSDLEALLPE</sequence>
<keyword evidence="3" id="KW-0067">ATP-binding</keyword>
<accession>A0ABT3N0D9</accession>
<organism evidence="3 4">
    <name type="scientific">Endozoicomonas gorgoniicola</name>
    <dbReference type="NCBI Taxonomy" id="1234144"/>
    <lineage>
        <taxon>Bacteria</taxon>
        <taxon>Pseudomonadati</taxon>
        <taxon>Pseudomonadota</taxon>
        <taxon>Gammaproteobacteria</taxon>
        <taxon>Oceanospirillales</taxon>
        <taxon>Endozoicomonadaceae</taxon>
        <taxon>Endozoicomonas</taxon>
    </lineage>
</organism>
<evidence type="ECO:0000313" key="4">
    <source>
        <dbReference type="Proteomes" id="UP001209854"/>
    </source>
</evidence>
<dbReference type="InterPro" id="IPR049945">
    <property type="entry name" value="AAA_22"/>
</dbReference>
<keyword evidence="3" id="KW-0547">Nucleotide-binding</keyword>
<dbReference type="RefSeq" id="WP_262564870.1">
    <property type="nucleotide sequence ID" value="NZ_JAPFCC010000001.1"/>
</dbReference>
<dbReference type="EMBL" id="JAPFCC010000001">
    <property type="protein sequence ID" value="MCW7555098.1"/>
    <property type="molecule type" value="Genomic_DNA"/>
</dbReference>
<name>A0ABT3N0D9_9GAMM</name>
<keyword evidence="4" id="KW-1185">Reference proteome</keyword>
<comment type="caution">
    <text evidence="3">The sequence shown here is derived from an EMBL/GenBank/DDBJ whole genome shotgun (WGS) entry which is preliminary data.</text>
</comment>
<gene>
    <name evidence="3" type="ORF">NX722_21225</name>
</gene>
<dbReference type="Gene3D" id="3.40.50.300">
    <property type="entry name" value="P-loop containing nucleotide triphosphate hydrolases"/>
    <property type="match status" value="1"/>
</dbReference>
<evidence type="ECO:0000313" key="3">
    <source>
        <dbReference type="EMBL" id="MCW7555098.1"/>
    </source>
</evidence>
<feature type="region of interest" description="Disordered" evidence="1">
    <location>
        <begin position="342"/>
        <end position="389"/>
    </location>
</feature>
<feature type="compositionally biased region" description="Basic and acidic residues" evidence="1">
    <location>
        <begin position="365"/>
        <end position="381"/>
    </location>
</feature>